<gene>
    <name evidence="1" type="ORF">SDC9_174300</name>
</gene>
<reference evidence="1" key="1">
    <citation type="submission" date="2019-08" db="EMBL/GenBank/DDBJ databases">
        <authorList>
            <person name="Kucharzyk K."/>
            <person name="Murdoch R.W."/>
            <person name="Higgins S."/>
            <person name="Loffler F."/>
        </authorList>
    </citation>
    <scope>NUCLEOTIDE SEQUENCE</scope>
</reference>
<accession>A0A645GSA0</accession>
<name>A0A645GSA0_9ZZZZ</name>
<sequence>MEEMEDSEIVWIFPVAGEKYHKKECPYIKVAATQTILTKSVKKKYKPSSLCNSRNLKKGSLVFCFYNSGQSYHSPNCPTVDRYVIEIEKSDAIKQGYSPCLKCGGS</sequence>
<evidence type="ECO:0000313" key="1">
    <source>
        <dbReference type="EMBL" id="MPN26874.1"/>
    </source>
</evidence>
<organism evidence="1">
    <name type="scientific">bioreactor metagenome</name>
    <dbReference type="NCBI Taxonomy" id="1076179"/>
    <lineage>
        <taxon>unclassified sequences</taxon>
        <taxon>metagenomes</taxon>
        <taxon>ecological metagenomes</taxon>
    </lineage>
</organism>
<dbReference type="EMBL" id="VSSQ01076559">
    <property type="protein sequence ID" value="MPN26874.1"/>
    <property type="molecule type" value="Genomic_DNA"/>
</dbReference>
<comment type="caution">
    <text evidence="1">The sequence shown here is derived from an EMBL/GenBank/DDBJ whole genome shotgun (WGS) entry which is preliminary data.</text>
</comment>
<dbReference type="AlphaFoldDB" id="A0A645GSA0"/>
<protein>
    <recommendedName>
        <fullName evidence="2">Ada DNA repair metal-binding domain-containing protein</fullName>
    </recommendedName>
</protein>
<evidence type="ECO:0008006" key="2">
    <source>
        <dbReference type="Google" id="ProtNLM"/>
    </source>
</evidence>
<proteinExistence type="predicted"/>